<organism evidence="2 3">
    <name type="scientific">Colocasia esculenta</name>
    <name type="common">Wild taro</name>
    <name type="synonym">Arum esculentum</name>
    <dbReference type="NCBI Taxonomy" id="4460"/>
    <lineage>
        <taxon>Eukaryota</taxon>
        <taxon>Viridiplantae</taxon>
        <taxon>Streptophyta</taxon>
        <taxon>Embryophyta</taxon>
        <taxon>Tracheophyta</taxon>
        <taxon>Spermatophyta</taxon>
        <taxon>Magnoliopsida</taxon>
        <taxon>Liliopsida</taxon>
        <taxon>Araceae</taxon>
        <taxon>Aroideae</taxon>
        <taxon>Colocasieae</taxon>
        <taxon>Colocasia</taxon>
    </lineage>
</organism>
<evidence type="ECO:0000256" key="1">
    <source>
        <dbReference type="SAM" id="MobiDB-lite"/>
    </source>
</evidence>
<feature type="region of interest" description="Disordered" evidence="1">
    <location>
        <begin position="41"/>
        <end position="73"/>
    </location>
</feature>
<sequence length="73" mass="8472">MLRSAQTVHLESTKALCVNIWQFWTAIQEHVCQSQAQTLRMRWPDRPRSEVSSRQPTPSLSDSDKALYRDRAA</sequence>
<keyword evidence="3" id="KW-1185">Reference proteome</keyword>
<proteinExistence type="predicted"/>
<evidence type="ECO:0000313" key="3">
    <source>
        <dbReference type="Proteomes" id="UP000652761"/>
    </source>
</evidence>
<feature type="compositionally biased region" description="Basic and acidic residues" evidence="1">
    <location>
        <begin position="42"/>
        <end position="51"/>
    </location>
</feature>
<accession>A0A843UAF1</accession>
<evidence type="ECO:0000313" key="2">
    <source>
        <dbReference type="EMBL" id="MQL78293.1"/>
    </source>
</evidence>
<feature type="compositionally biased region" description="Basic and acidic residues" evidence="1">
    <location>
        <begin position="62"/>
        <end position="73"/>
    </location>
</feature>
<gene>
    <name evidence="2" type="ORF">Taro_010717</name>
</gene>
<dbReference type="AlphaFoldDB" id="A0A843UAF1"/>
<name>A0A843UAF1_COLES</name>
<protein>
    <submittedName>
        <fullName evidence="2">Uncharacterized protein</fullName>
    </submittedName>
</protein>
<dbReference type="EMBL" id="NMUH01000392">
    <property type="protein sequence ID" value="MQL78293.1"/>
    <property type="molecule type" value="Genomic_DNA"/>
</dbReference>
<comment type="caution">
    <text evidence="2">The sequence shown here is derived from an EMBL/GenBank/DDBJ whole genome shotgun (WGS) entry which is preliminary data.</text>
</comment>
<reference evidence="2" key="1">
    <citation type="submission" date="2017-07" db="EMBL/GenBank/DDBJ databases">
        <title>Taro Niue Genome Assembly and Annotation.</title>
        <authorList>
            <person name="Atibalentja N."/>
            <person name="Keating K."/>
            <person name="Fields C.J."/>
        </authorList>
    </citation>
    <scope>NUCLEOTIDE SEQUENCE</scope>
    <source>
        <strain evidence="2">Niue_2</strain>
        <tissue evidence="2">Leaf</tissue>
    </source>
</reference>
<feature type="compositionally biased region" description="Polar residues" evidence="1">
    <location>
        <begin position="52"/>
        <end position="61"/>
    </location>
</feature>
<dbReference type="Proteomes" id="UP000652761">
    <property type="component" value="Unassembled WGS sequence"/>
</dbReference>